<evidence type="ECO:0000259" key="4">
    <source>
        <dbReference type="Pfam" id="PF04586"/>
    </source>
</evidence>
<name>A0ABS4CED3_9ENTE</name>
<dbReference type="GO" id="GO:0006508">
    <property type="term" value="P:proteolysis"/>
    <property type="evidence" value="ECO:0007669"/>
    <property type="project" value="UniProtKB-KW"/>
</dbReference>
<keyword evidence="3" id="KW-0378">Hydrolase</keyword>
<evidence type="ECO:0000256" key="1">
    <source>
        <dbReference type="ARBA" id="ARBA00022612"/>
    </source>
</evidence>
<dbReference type="GO" id="GO:0008233">
    <property type="term" value="F:peptidase activity"/>
    <property type="evidence" value="ECO:0007669"/>
    <property type="project" value="UniProtKB-KW"/>
</dbReference>
<dbReference type="Pfam" id="PF04586">
    <property type="entry name" value="Peptidase_S78"/>
    <property type="match status" value="1"/>
</dbReference>
<keyword evidence="6" id="KW-1185">Reference proteome</keyword>
<organism evidence="5 6">
    <name type="scientific">Enterococcus larvae</name>
    <dbReference type="NCBI Taxonomy" id="2794352"/>
    <lineage>
        <taxon>Bacteria</taxon>
        <taxon>Bacillati</taxon>
        <taxon>Bacillota</taxon>
        <taxon>Bacilli</taxon>
        <taxon>Lactobacillales</taxon>
        <taxon>Enterococcaceae</taxon>
        <taxon>Enterococcus</taxon>
    </lineage>
</organism>
<proteinExistence type="predicted"/>
<evidence type="ECO:0000256" key="3">
    <source>
        <dbReference type="ARBA" id="ARBA00022801"/>
    </source>
</evidence>
<dbReference type="EMBL" id="JAEDXU010000001">
    <property type="protein sequence ID" value="MBP1044852.1"/>
    <property type="molecule type" value="Genomic_DNA"/>
</dbReference>
<sequence>MKIKTGTKEIRQTTTTIELRNDPENQTDYIEGYALKFNRMSELLGGWFREKIAPEALKDTDISNVTALFNHEESKILGRSGINLEIEIDAIGLRFRVKPTKTSYSADLLENIRQGIVNQCSFAFTVSSDPESEEWEQTDKDGAEYIRTIRRINKIYDVSIVTTPAYSDTEAVIGSRSRDQVEQLERKKLNTEIELLKIEAEAYS</sequence>
<evidence type="ECO:0000256" key="2">
    <source>
        <dbReference type="ARBA" id="ARBA00022670"/>
    </source>
</evidence>
<evidence type="ECO:0000313" key="6">
    <source>
        <dbReference type="Proteomes" id="UP000673375"/>
    </source>
</evidence>
<gene>
    <name evidence="5" type="ORF">I6N96_01065</name>
</gene>
<keyword evidence="1" id="KW-1188">Viral release from host cell</keyword>
<evidence type="ECO:0000313" key="5">
    <source>
        <dbReference type="EMBL" id="MBP1044852.1"/>
    </source>
</evidence>
<dbReference type="Proteomes" id="UP000673375">
    <property type="component" value="Unassembled WGS sequence"/>
</dbReference>
<reference evidence="5 6" key="1">
    <citation type="submission" date="2020-12" db="EMBL/GenBank/DDBJ databases">
        <title>Vagococcus allomyrinae sp. nov. and Enterococcus lavae sp. nov., isolated from the larvae of Allomyrina dichotoma.</title>
        <authorList>
            <person name="Lee S.D."/>
        </authorList>
    </citation>
    <scope>NUCLEOTIDE SEQUENCE [LARGE SCALE GENOMIC DNA]</scope>
    <source>
        <strain evidence="5 6">BWM-S5</strain>
    </source>
</reference>
<feature type="domain" description="Prohead serine protease" evidence="4">
    <location>
        <begin position="17"/>
        <end position="182"/>
    </location>
</feature>
<accession>A0ABS4CED3</accession>
<keyword evidence="2 5" id="KW-0645">Protease</keyword>
<dbReference type="NCBIfam" id="TIGR01543">
    <property type="entry name" value="proheadase_HK97"/>
    <property type="match status" value="1"/>
</dbReference>
<dbReference type="InterPro" id="IPR006433">
    <property type="entry name" value="Prohead_protease"/>
</dbReference>
<dbReference type="RefSeq" id="WP_209555649.1">
    <property type="nucleotide sequence ID" value="NZ_JAEDXU010000001.1"/>
</dbReference>
<protein>
    <submittedName>
        <fullName evidence="5">HK97 family phage prohead protease</fullName>
    </submittedName>
</protein>
<dbReference type="InterPro" id="IPR054613">
    <property type="entry name" value="Peptidase_S78_dom"/>
</dbReference>
<comment type="caution">
    <text evidence="5">The sequence shown here is derived from an EMBL/GenBank/DDBJ whole genome shotgun (WGS) entry which is preliminary data.</text>
</comment>